<dbReference type="InterPro" id="IPR041373">
    <property type="entry name" value="RT_RNaseH"/>
</dbReference>
<organism evidence="9 10">
    <name type="scientific">Zootermopsis nevadensis</name>
    <name type="common">Dampwood termite</name>
    <dbReference type="NCBI Taxonomy" id="136037"/>
    <lineage>
        <taxon>Eukaryota</taxon>
        <taxon>Metazoa</taxon>
        <taxon>Ecdysozoa</taxon>
        <taxon>Arthropoda</taxon>
        <taxon>Hexapoda</taxon>
        <taxon>Insecta</taxon>
        <taxon>Pterygota</taxon>
        <taxon>Neoptera</taxon>
        <taxon>Polyneoptera</taxon>
        <taxon>Dictyoptera</taxon>
        <taxon>Blattodea</taxon>
        <taxon>Blattoidea</taxon>
        <taxon>Termitoidae</taxon>
        <taxon>Termopsidae</taxon>
        <taxon>Zootermopsis</taxon>
    </lineage>
</organism>
<name>A0A067RDU2_ZOONE</name>
<keyword evidence="4" id="KW-0255">Endonuclease</keyword>
<evidence type="ECO:0000256" key="1">
    <source>
        <dbReference type="ARBA" id="ARBA00022679"/>
    </source>
</evidence>
<dbReference type="InterPro" id="IPR043502">
    <property type="entry name" value="DNA/RNA_pol_sf"/>
</dbReference>
<reference evidence="9 10" key="1">
    <citation type="journal article" date="2014" name="Nat. Commun.">
        <title>Molecular traces of alternative social organization in a termite genome.</title>
        <authorList>
            <person name="Terrapon N."/>
            <person name="Li C."/>
            <person name="Robertson H.M."/>
            <person name="Ji L."/>
            <person name="Meng X."/>
            <person name="Booth W."/>
            <person name="Chen Z."/>
            <person name="Childers C.P."/>
            <person name="Glastad K.M."/>
            <person name="Gokhale K."/>
            <person name="Gowin J."/>
            <person name="Gronenberg W."/>
            <person name="Hermansen R.A."/>
            <person name="Hu H."/>
            <person name="Hunt B.G."/>
            <person name="Huylmans A.K."/>
            <person name="Khalil S.M."/>
            <person name="Mitchell R.D."/>
            <person name="Munoz-Torres M.C."/>
            <person name="Mustard J.A."/>
            <person name="Pan H."/>
            <person name="Reese J.T."/>
            <person name="Scharf M.E."/>
            <person name="Sun F."/>
            <person name="Vogel H."/>
            <person name="Xiao J."/>
            <person name="Yang W."/>
            <person name="Yang Z."/>
            <person name="Yang Z."/>
            <person name="Zhou J."/>
            <person name="Zhu J."/>
            <person name="Brent C.S."/>
            <person name="Elsik C.G."/>
            <person name="Goodisman M.A."/>
            <person name="Liberles D.A."/>
            <person name="Roe R.M."/>
            <person name="Vargo E.L."/>
            <person name="Vilcinskas A."/>
            <person name="Wang J."/>
            <person name="Bornberg-Bauer E."/>
            <person name="Korb J."/>
            <person name="Zhang G."/>
            <person name="Liebig J."/>
        </authorList>
    </citation>
    <scope>NUCLEOTIDE SEQUENCE [LARGE SCALE GENOMIC DNA]</scope>
    <source>
        <tissue evidence="9">Whole organism</tissue>
    </source>
</reference>
<gene>
    <name evidence="9" type="ORF">L798_09238</name>
</gene>
<evidence type="ECO:0000256" key="5">
    <source>
        <dbReference type="ARBA" id="ARBA00022801"/>
    </source>
</evidence>
<evidence type="ECO:0000256" key="4">
    <source>
        <dbReference type="ARBA" id="ARBA00022759"/>
    </source>
</evidence>
<evidence type="ECO:0000256" key="7">
    <source>
        <dbReference type="SAM" id="MobiDB-lite"/>
    </source>
</evidence>
<dbReference type="AlphaFoldDB" id="A0A067RDU2"/>
<keyword evidence="6" id="KW-0695">RNA-directed DNA polymerase</keyword>
<keyword evidence="5" id="KW-0378">Hydrolase</keyword>
<accession>A0A067RDU2</accession>
<protein>
    <recommendedName>
        <fullName evidence="8">Reverse transcriptase RNase H-like domain-containing protein</fullName>
    </recommendedName>
</protein>
<keyword evidence="3" id="KW-0540">Nuclease</keyword>
<evidence type="ECO:0000256" key="2">
    <source>
        <dbReference type="ARBA" id="ARBA00022695"/>
    </source>
</evidence>
<feature type="domain" description="Reverse transcriptase RNase H-like" evidence="8">
    <location>
        <begin position="2"/>
        <end position="51"/>
    </location>
</feature>
<dbReference type="Proteomes" id="UP000027135">
    <property type="component" value="Unassembled WGS sequence"/>
</dbReference>
<proteinExistence type="predicted"/>
<dbReference type="SUPFAM" id="SSF56672">
    <property type="entry name" value="DNA/RNA polymerases"/>
    <property type="match status" value="1"/>
</dbReference>
<dbReference type="InParanoid" id="A0A067RDU2"/>
<dbReference type="EMBL" id="KK852760">
    <property type="protein sequence ID" value="KDR17028.1"/>
    <property type="molecule type" value="Genomic_DNA"/>
</dbReference>
<feature type="region of interest" description="Disordered" evidence="7">
    <location>
        <begin position="82"/>
        <end position="103"/>
    </location>
</feature>
<sequence length="103" mass="11741">MACASGQLNEHEQILSSSELELLALVRATRHFRSHLRGRQFVARSDHRSLSKEILRHQLPVNEMVSQISGVRFPPRIVYPACRRPKSTHRDPGKRPLESGKHG</sequence>
<keyword evidence="1" id="KW-0808">Transferase</keyword>
<evidence type="ECO:0000313" key="9">
    <source>
        <dbReference type="EMBL" id="KDR17028.1"/>
    </source>
</evidence>
<keyword evidence="2" id="KW-0548">Nucleotidyltransferase</keyword>
<dbReference type="GO" id="GO:0004519">
    <property type="term" value="F:endonuclease activity"/>
    <property type="evidence" value="ECO:0007669"/>
    <property type="project" value="UniProtKB-KW"/>
</dbReference>
<evidence type="ECO:0000256" key="3">
    <source>
        <dbReference type="ARBA" id="ARBA00022722"/>
    </source>
</evidence>
<evidence type="ECO:0000259" key="8">
    <source>
        <dbReference type="Pfam" id="PF17917"/>
    </source>
</evidence>
<feature type="compositionally biased region" description="Basic and acidic residues" evidence="7">
    <location>
        <begin position="88"/>
        <end position="103"/>
    </location>
</feature>
<evidence type="ECO:0000256" key="6">
    <source>
        <dbReference type="ARBA" id="ARBA00022918"/>
    </source>
</evidence>
<dbReference type="GO" id="GO:0016787">
    <property type="term" value="F:hydrolase activity"/>
    <property type="evidence" value="ECO:0007669"/>
    <property type="project" value="UniProtKB-KW"/>
</dbReference>
<evidence type="ECO:0000313" key="10">
    <source>
        <dbReference type="Proteomes" id="UP000027135"/>
    </source>
</evidence>
<dbReference type="Pfam" id="PF17917">
    <property type="entry name" value="RT_RNaseH"/>
    <property type="match status" value="1"/>
</dbReference>
<dbReference type="GO" id="GO:0003964">
    <property type="term" value="F:RNA-directed DNA polymerase activity"/>
    <property type="evidence" value="ECO:0007669"/>
    <property type="project" value="UniProtKB-KW"/>
</dbReference>
<keyword evidence="10" id="KW-1185">Reference proteome</keyword>